<name>A0ABT9XTB8_9BACI</name>
<dbReference type="RefSeq" id="WP_307407057.1">
    <property type="nucleotide sequence ID" value="NZ_JAUSTW010000003.1"/>
</dbReference>
<dbReference type="NCBIfam" id="NF033536">
    <property type="entry name" value="lasso_PqqD_Bac"/>
    <property type="match status" value="1"/>
</dbReference>
<dbReference type="InterPro" id="IPR041881">
    <property type="entry name" value="PqqD_sf"/>
</dbReference>
<gene>
    <name evidence="1" type="ORF">J2S10_001956</name>
</gene>
<evidence type="ECO:0000313" key="2">
    <source>
        <dbReference type="Proteomes" id="UP001224122"/>
    </source>
</evidence>
<evidence type="ECO:0008006" key="3">
    <source>
        <dbReference type="Google" id="ProtNLM"/>
    </source>
</evidence>
<dbReference type="InterPro" id="IPR008792">
    <property type="entry name" value="PQQD"/>
</dbReference>
<comment type="caution">
    <text evidence="1">The sequence shown here is derived from an EMBL/GenBank/DDBJ whole genome shotgun (WGS) entry which is preliminary data.</text>
</comment>
<organism evidence="1 2">
    <name type="scientific">Neobacillus ginsengisoli</name>
    <dbReference type="NCBI Taxonomy" id="904295"/>
    <lineage>
        <taxon>Bacteria</taxon>
        <taxon>Bacillati</taxon>
        <taxon>Bacillota</taxon>
        <taxon>Bacilli</taxon>
        <taxon>Bacillales</taxon>
        <taxon>Bacillaceae</taxon>
        <taxon>Neobacillus</taxon>
    </lineage>
</organism>
<sequence length="97" mass="10724">MITNRISIGQTVSQIKGNIVSDMGGEKVMLSVKNGKYYNLGGIGGDIWDLIEEKKSVNQLVSTLLTDYEVDQSECEKQVISFLELLLNEGLIEISDN</sequence>
<proteinExistence type="predicted"/>
<protein>
    <recommendedName>
        <fullName evidence="3">Lasso peptide biosynthesis PqqD family chaperone</fullName>
    </recommendedName>
</protein>
<keyword evidence="2" id="KW-1185">Reference proteome</keyword>
<dbReference type="Pfam" id="PF05402">
    <property type="entry name" value="PqqD"/>
    <property type="match status" value="1"/>
</dbReference>
<accession>A0ABT9XTB8</accession>
<dbReference type="Gene3D" id="1.10.10.1150">
    <property type="entry name" value="Coenzyme PQQ synthesis protein D (PqqD)"/>
    <property type="match status" value="1"/>
</dbReference>
<reference evidence="1 2" key="1">
    <citation type="submission" date="2023-07" db="EMBL/GenBank/DDBJ databases">
        <title>Genomic Encyclopedia of Type Strains, Phase IV (KMG-IV): sequencing the most valuable type-strain genomes for metagenomic binning, comparative biology and taxonomic classification.</title>
        <authorList>
            <person name="Goeker M."/>
        </authorList>
    </citation>
    <scope>NUCLEOTIDE SEQUENCE [LARGE SCALE GENOMIC DNA]</scope>
    <source>
        <strain evidence="1 2">DSM 27594</strain>
    </source>
</reference>
<evidence type="ECO:0000313" key="1">
    <source>
        <dbReference type="EMBL" id="MDQ0198798.1"/>
    </source>
</evidence>
<dbReference type="EMBL" id="JAUSTW010000003">
    <property type="protein sequence ID" value="MDQ0198798.1"/>
    <property type="molecule type" value="Genomic_DNA"/>
</dbReference>
<dbReference type="Proteomes" id="UP001224122">
    <property type="component" value="Unassembled WGS sequence"/>
</dbReference>